<protein>
    <submittedName>
        <fullName evidence="2">DUF1330 domain-containing protein</fullName>
    </submittedName>
</protein>
<dbReference type="Pfam" id="PF07045">
    <property type="entry name" value="DUF1330"/>
    <property type="match status" value="1"/>
</dbReference>
<evidence type="ECO:0000313" key="3">
    <source>
        <dbReference type="Proteomes" id="UP000298050"/>
    </source>
</evidence>
<feature type="domain" description="DUF1330" evidence="1">
    <location>
        <begin position="43"/>
        <end position="122"/>
    </location>
</feature>
<evidence type="ECO:0000259" key="1">
    <source>
        <dbReference type="Pfam" id="PF07045"/>
    </source>
</evidence>
<dbReference type="Proteomes" id="UP000298050">
    <property type="component" value="Unassembled WGS sequence"/>
</dbReference>
<name>A0A4Z0M2W8_9GAMM</name>
<dbReference type="Gene3D" id="3.30.70.100">
    <property type="match status" value="1"/>
</dbReference>
<gene>
    <name evidence="2" type="ORF">E4634_11445</name>
</gene>
<dbReference type="OrthoDB" id="8909581at2"/>
<dbReference type="RefSeq" id="WP_135443960.1">
    <property type="nucleotide sequence ID" value="NZ_SRLE01000007.1"/>
</dbReference>
<organism evidence="2 3">
    <name type="scientific">Mangrovimicrobium sediminis</name>
    <dbReference type="NCBI Taxonomy" id="2562682"/>
    <lineage>
        <taxon>Bacteria</taxon>
        <taxon>Pseudomonadati</taxon>
        <taxon>Pseudomonadota</taxon>
        <taxon>Gammaproteobacteria</taxon>
        <taxon>Cellvibrionales</taxon>
        <taxon>Halieaceae</taxon>
        <taxon>Mangrovimicrobium</taxon>
    </lineage>
</organism>
<dbReference type="SUPFAM" id="SSF54909">
    <property type="entry name" value="Dimeric alpha+beta barrel"/>
    <property type="match status" value="1"/>
</dbReference>
<dbReference type="InterPro" id="IPR011008">
    <property type="entry name" value="Dimeric_a/b-barrel"/>
</dbReference>
<dbReference type="EMBL" id="SRLE01000007">
    <property type="protein sequence ID" value="TGD73625.1"/>
    <property type="molecule type" value="Genomic_DNA"/>
</dbReference>
<sequence length="136" mass="15140">MQPNEDRLQRDAVEHLDPEAPVTMLNLLRFRAASIDGNGTGWDAYVRYSALTMPLIKSRGGTVIWAGKVRGTAFGCCADGEWDYAVLVRYPSPTAFLDMVDSSEYAQGNHHRLNGLERHVILATHETYHRQPPATG</sequence>
<accession>A0A4Z0M2W8</accession>
<reference evidence="2 3" key="1">
    <citation type="submission" date="2019-04" db="EMBL/GenBank/DDBJ databases">
        <title>Taxonomy of novel Haliea sp. from mangrove soil of West Coast of India.</title>
        <authorList>
            <person name="Verma A."/>
            <person name="Kumar P."/>
            <person name="Krishnamurthi S."/>
        </authorList>
    </citation>
    <scope>NUCLEOTIDE SEQUENCE [LARGE SCALE GENOMIC DNA]</scope>
    <source>
        <strain evidence="2 3">SAOS-164</strain>
    </source>
</reference>
<dbReference type="AlphaFoldDB" id="A0A4Z0M2W8"/>
<keyword evidence="3" id="KW-1185">Reference proteome</keyword>
<dbReference type="InterPro" id="IPR010753">
    <property type="entry name" value="DUF1330"/>
</dbReference>
<dbReference type="PANTHER" id="PTHR40257:SF1">
    <property type="entry name" value="DUF1330 DOMAIN-CONTAINING PROTEIN"/>
    <property type="match status" value="1"/>
</dbReference>
<evidence type="ECO:0000313" key="2">
    <source>
        <dbReference type="EMBL" id="TGD73625.1"/>
    </source>
</evidence>
<dbReference type="PANTHER" id="PTHR40257">
    <property type="match status" value="1"/>
</dbReference>
<comment type="caution">
    <text evidence="2">The sequence shown here is derived from an EMBL/GenBank/DDBJ whole genome shotgun (WGS) entry which is preliminary data.</text>
</comment>
<proteinExistence type="predicted"/>